<dbReference type="InterPro" id="IPR013221">
    <property type="entry name" value="Mur_ligase_cen"/>
</dbReference>
<feature type="binding site" evidence="7">
    <location>
        <position position="258"/>
    </location>
    <ligand>
        <name>UDP-N-acetyl-alpha-D-muramoyl-L-alanyl-D-glutamate</name>
        <dbReference type="ChEBI" id="CHEBI:83900"/>
    </ligand>
</feature>
<dbReference type="PANTHER" id="PTHR23135:SF4">
    <property type="entry name" value="UDP-N-ACETYLMURAMOYL-L-ALANYL-D-GLUTAMATE--2,6-DIAMINOPIMELATE LIGASE MURE HOMOLOG, CHLOROPLASTIC"/>
    <property type="match status" value="1"/>
</dbReference>
<dbReference type="InterPro" id="IPR035911">
    <property type="entry name" value="MurE/MurF_N"/>
</dbReference>
<evidence type="ECO:0000256" key="8">
    <source>
        <dbReference type="RuleBase" id="RU004135"/>
    </source>
</evidence>
<keyword evidence="3 7" id="KW-0133">Cell shape</keyword>
<feature type="binding site" evidence="7">
    <location>
        <begin position="180"/>
        <end position="186"/>
    </location>
    <ligand>
        <name>ATP</name>
        <dbReference type="ChEBI" id="CHEBI:30616"/>
    </ligand>
</feature>
<feature type="domain" description="Mur ligase central" evidence="12">
    <location>
        <begin position="178"/>
        <end position="395"/>
    </location>
</feature>
<evidence type="ECO:0000256" key="6">
    <source>
        <dbReference type="ARBA" id="ARBA00023316"/>
    </source>
</evidence>
<comment type="similarity">
    <text evidence="1 7">Belongs to the MurCDEF family. MurE subfamily.</text>
</comment>
<evidence type="ECO:0000256" key="1">
    <source>
        <dbReference type="ARBA" id="ARBA00005898"/>
    </source>
</evidence>
<keyword evidence="5 7" id="KW-0131">Cell cycle</keyword>
<dbReference type="HOGENOM" id="CLU_022291_4_1_11"/>
<dbReference type="UniPathway" id="UPA00219"/>
<dbReference type="eggNOG" id="COG0769">
    <property type="taxonomic scope" value="Bacteria"/>
</dbReference>
<keyword evidence="4 7" id="KW-0573">Peptidoglycan synthesis</keyword>
<evidence type="ECO:0000256" key="4">
    <source>
        <dbReference type="ARBA" id="ARBA00022984"/>
    </source>
</evidence>
<dbReference type="STRING" id="680646.RMDY18_13550"/>
<comment type="cofactor">
    <cofactor evidence="7">
        <name>Mg(2+)</name>
        <dbReference type="ChEBI" id="CHEBI:18420"/>
    </cofactor>
</comment>
<keyword evidence="2 7" id="KW-0132">Cell division</keyword>
<dbReference type="NCBIfam" id="TIGR01085">
    <property type="entry name" value="murE"/>
    <property type="match status" value="1"/>
</dbReference>
<comment type="pathway">
    <text evidence="7 8">Cell wall biogenesis; peptidoglycan biosynthesis.</text>
</comment>
<keyword evidence="7" id="KW-0067">ATP-binding</keyword>
<dbReference type="EMBL" id="AP011540">
    <property type="protein sequence ID" value="BAI65187.1"/>
    <property type="molecule type" value="Genomic_DNA"/>
</dbReference>
<dbReference type="SUPFAM" id="SSF53244">
    <property type="entry name" value="MurD-like peptide ligases, peptide-binding domain"/>
    <property type="match status" value="1"/>
</dbReference>
<dbReference type="InterPro" id="IPR004101">
    <property type="entry name" value="Mur_ligase_C"/>
</dbReference>
<evidence type="ECO:0000256" key="5">
    <source>
        <dbReference type="ARBA" id="ARBA00023306"/>
    </source>
</evidence>
<organism evidence="13 14">
    <name type="scientific">Rothia mucilaginosa (strain DY-18)</name>
    <name type="common">Stomatococcus mucilaginosus</name>
    <dbReference type="NCBI Taxonomy" id="680646"/>
    <lineage>
        <taxon>Bacteria</taxon>
        <taxon>Bacillati</taxon>
        <taxon>Actinomycetota</taxon>
        <taxon>Actinomycetes</taxon>
        <taxon>Micrococcales</taxon>
        <taxon>Micrococcaceae</taxon>
        <taxon>Rothia</taxon>
    </lineage>
</organism>
<comment type="subcellular location">
    <subcellularLocation>
        <location evidence="7 8">Cytoplasm</location>
    </subcellularLocation>
</comment>
<dbReference type="GO" id="GO:0071555">
    <property type="term" value="P:cell wall organization"/>
    <property type="evidence" value="ECO:0007669"/>
    <property type="project" value="UniProtKB-KW"/>
</dbReference>
<dbReference type="GO" id="GO:0005524">
    <property type="term" value="F:ATP binding"/>
    <property type="evidence" value="ECO:0007669"/>
    <property type="project" value="UniProtKB-UniRule"/>
</dbReference>
<dbReference type="InterPro" id="IPR036565">
    <property type="entry name" value="Mur-like_cat_sf"/>
</dbReference>
<keyword evidence="7" id="KW-0460">Magnesium</keyword>
<dbReference type="AlphaFoldDB" id="D2NU61"/>
<proteinExistence type="inferred from homology"/>
<name>D2NU61_ROTMD</name>
<keyword evidence="7" id="KW-0547">Nucleotide-binding</keyword>
<dbReference type="Gene3D" id="3.40.1390.10">
    <property type="entry name" value="MurE/MurF, N-terminal domain"/>
    <property type="match status" value="1"/>
</dbReference>
<dbReference type="GO" id="GO:0016881">
    <property type="term" value="F:acid-amino acid ligase activity"/>
    <property type="evidence" value="ECO:0007669"/>
    <property type="project" value="UniProtKB-UniRule"/>
</dbReference>
<feature type="region of interest" description="Disordered" evidence="9">
    <location>
        <begin position="14"/>
        <end position="46"/>
    </location>
</feature>
<reference evidence="14" key="1">
    <citation type="submission" date="2009-07" db="EMBL/GenBank/DDBJ databases">
        <title>Complete genome sequence of Rothia mucilaginosa DJ.</title>
        <authorList>
            <person name="Yamane K."/>
            <person name="Nambu T."/>
            <person name="Mashimo C."/>
            <person name="Sugimori C."/>
            <person name="Yamanaka T."/>
            <person name="Leung K."/>
            <person name="Fukushima H."/>
        </authorList>
    </citation>
    <scope>NUCLEOTIDE SEQUENCE [LARGE SCALE GENOMIC DNA]</scope>
    <source>
        <strain evidence="14">DY-18</strain>
    </source>
</reference>
<dbReference type="EC" id="6.3.2.-" evidence="7"/>
<dbReference type="GO" id="GO:0005737">
    <property type="term" value="C:cytoplasm"/>
    <property type="evidence" value="ECO:0007669"/>
    <property type="project" value="UniProtKB-SubCell"/>
</dbReference>
<accession>D2NU61</accession>
<protein>
    <recommendedName>
        <fullName evidence="7">UDP-N-acetylmuramyl-tripeptide synthetase</fullName>
        <ecNumber evidence="7">6.3.2.-</ecNumber>
    </recommendedName>
    <alternativeName>
        <fullName evidence="7">UDP-MurNAc-tripeptide synthetase</fullName>
    </alternativeName>
</protein>
<feature type="binding site" evidence="7">
    <location>
        <position position="96"/>
    </location>
    <ligand>
        <name>UDP-N-acetyl-alpha-D-muramoyl-L-alanyl-D-glutamate</name>
        <dbReference type="ChEBI" id="CHEBI:83900"/>
    </ligand>
</feature>
<dbReference type="Gene3D" id="3.40.1190.10">
    <property type="entry name" value="Mur-like, catalytic domain"/>
    <property type="match status" value="1"/>
</dbReference>
<evidence type="ECO:0000256" key="3">
    <source>
        <dbReference type="ARBA" id="ARBA00022960"/>
    </source>
</evidence>
<dbReference type="SUPFAM" id="SSF53623">
    <property type="entry name" value="MurD-like peptide ligases, catalytic domain"/>
    <property type="match status" value="1"/>
</dbReference>
<dbReference type="GO" id="GO:0009252">
    <property type="term" value="P:peptidoglycan biosynthetic process"/>
    <property type="evidence" value="ECO:0007669"/>
    <property type="project" value="UniProtKB-UniRule"/>
</dbReference>
<feature type="binding site" evidence="7">
    <location>
        <begin position="223"/>
        <end position="224"/>
    </location>
    <ligand>
        <name>UDP-N-acetyl-alpha-D-muramoyl-L-alanyl-D-glutamate</name>
        <dbReference type="ChEBI" id="CHEBI:83900"/>
    </ligand>
</feature>
<dbReference type="PANTHER" id="PTHR23135">
    <property type="entry name" value="MUR LIGASE FAMILY MEMBER"/>
    <property type="match status" value="1"/>
</dbReference>
<dbReference type="InterPro" id="IPR000713">
    <property type="entry name" value="Mur_ligase_N"/>
</dbReference>
<dbReference type="Gene3D" id="3.90.190.20">
    <property type="entry name" value="Mur ligase, C-terminal domain"/>
    <property type="match status" value="1"/>
</dbReference>
<comment type="caution">
    <text evidence="7">Lacks conserved residue(s) required for the propagation of feature annotation.</text>
</comment>
<keyword evidence="7" id="KW-0963">Cytoplasm</keyword>
<evidence type="ECO:0000259" key="10">
    <source>
        <dbReference type="Pfam" id="PF01225"/>
    </source>
</evidence>
<dbReference type="Pfam" id="PF01225">
    <property type="entry name" value="Mur_ligase"/>
    <property type="match status" value="1"/>
</dbReference>
<dbReference type="GO" id="GO:0000287">
    <property type="term" value="F:magnesium ion binding"/>
    <property type="evidence" value="ECO:0007669"/>
    <property type="project" value="UniProtKB-UniRule"/>
</dbReference>
<evidence type="ECO:0000259" key="11">
    <source>
        <dbReference type="Pfam" id="PF02875"/>
    </source>
</evidence>
<dbReference type="GO" id="GO:0051301">
    <property type="term" value="P:cell division"/>
    <property type="evidence" value="ECO:0007669"/>
    <property type="project" value="UniProtKB-KW"/>
</dbReference>
<sequence length="607" mass="64583">MNDPVCLERIDHTELTASDSGEERRTMDTASHAPGQNLLGGDAQTLRPNSVRPVSLAHLREYLQGLGAQVSAQPASGVQGSESGESVEVTGISMDSRGVRPQDLYVALPGAKVHGAQFAEAALKLGASAILTDAAGAQLLGEAPVPVLVTENLREYVGPLAALIYGSASFPATHRYAVTGTNGKTTSTYMLESVFRTGLGVKTGLIGTIQILIDGVSVPSKMTTPESPHVHSLLTIMGQHQVRCAAMEVSSHAIDYHRVDGVKYAVAGFTNLTQDHLDLHGTMEHYFDSKAQLFTPERAELAVITADDEWGEKMFSAACEQMGAQQVHRLVTARGAGLAEVPAEFGARDWAVVKVQREGLGHRFHVDNGAGESVECYTGLPADFNVSNAALAALMAYLDTDSAERERLLPELASGSALTPVVPGRMQLISLAPHAIVDFAHNPDGLTRALEAMDRPGDGKVMIVFGATGERDQLKRPIMGAIAAQYADIVVVTDDDPHGEAPEPIRAAVEEGAQKAENRRATQILNISPRAAAIDAAIALAGEHDAILIAGRGHETEQDVDGVDIALDDRVETARALRAHGFEILPDYQRMLEESDSKTAEGMVKND</sequence>
<evidence type="ECO:0000313" key="14">
    <source>
        <dbReference type="Proteomes" id="UP000001883"/>
    </source>
</evidence>
<feature type="domain" description="Mur ligase N-terminal catalytic" evidence="10">
    <location>
        <begin position="88"/>
        <end position="163"/>
    </location>
</feature>
<dbReference type="SUPFAM" id="SSF63418">
    <property type="entry name" value="MurE/MurF N-terminal domain"/>
    <property type="match status" value="1"/>
</dbReference>
<evidence type="ECO:0000256" key="9">
    <source>
        <dbReference type="SAM" id="MobiDB-lite"/>
    </source>
</evidence>
<keyword evidence="7" id="KW-0436">Ligase</keyword>
<evidence type="ECO:0000313" key="13">
    <source>
        <dbReference type="EMBL" id="BAI65187.1"/>
    </source>
</evidence>
<reference evidence="13 14" key="2">
    <citation type="journal article" date="2010" name="J Osaka Dent Univ">
        <title>Isolation and identification of Rothia mucilaginosa from persistent apical periodontitis lesions.</title>
        <authorList>
            <person name="Yamane K."/>
            <person name="Yoshida M."/>
            <person name="Fujihira T."/>
            <person name="Baba T."/>
            <person name="Tsuji N."/>
            <person name="Hayashi H."/>
            <person name="Sugimori C."/>
            <person name="Yamanaka T."/>
            <person name="Mashimo C."/>
            <person name="Nambu T."/>
            <person name="Kawai H."/>
            <person name="Fukushima H."/>
        </authorList>
    </citation>
    <scope>NUCLEOTIDE SEQUENCE [LARGE SCALE GENOMIC DNA]</scope>
    <source>
        <strain evidence="13 14">DY-18</strain>
    </source>
</reference>
<keyword evidence="14" id="KW-1185">Reference proteome</keyword>
<dbReference type="InterPro" id="IPR036615">
    <property type="entry name" value="Mur_ligase_C_dom_sf"/>
</dbReference>
<dbReference type="InterPro" id="IPR005761">
    <property type="entry name" value="UDP-N-AcMur-Glu-dNH2Pim_ligase"/>
</dbReference>
<dbReference type="GO" id="GO:0008360">
    <property type="term" value="P:regulation of cell shape"/>
    <property type="evidence" value="ECO:0007669"/>
    <property type="project" value="UniProtKB-KW"/>
</dbReference>
<evidence type="ECO:0000256" key="2">
    <source>
        <dbReference type="ARBA" id="ARBA00022618"/>
    </source>
</evidence>
<feature type="binding site" evidence="7">
    <location>
        <position position="250"/>
    </location>
    <ligand>
        <name>UDP-N-acetyl-alpha-D-muramoyl-L-alanyl-D-glutamate</name>
        <dbReference type="ChEBI" id="CHEBI:83900"/>
    </ligand>
</feature>
<dbReference type="HAMAP" id="MF_00208">
    <property type="entry name" value="MurE"/>
    <property type="match status" value="1"/>
</dbReference>
<dbReference type="Pfam" id="PF08245">
    <property type="entry name" value="Mur_ligase_M"/>
    <property type="match status" value="1"/>
</dbReference>
<gene>
    <name evidence="7" type="primary">murE</name>
    <name evidence="13" type="ordered locus">RMDY18_13550</name>
</gene>
<evidence type="ECO:0000259" key="12">
    <source>
        <dbReference type="Pfam" id="PF08245"/>
    </source>
</evidence>
<reference evidence="13 14" key="3">
    <citation type="journal article" date="2010" name="Sequencing">
        <title>Complete Genome Sequence of Rothia mucilaginosa DY-18: A Clinical Isolate with Dense Meshwork-Like Structures from a Persistent Apical Periodontitis Lesion.</title>
        <authorList>
            <person name="Yamane K."/>
            <person name="Nambu T."/>
            <person name="Yamanaka T."/>
            <person name="Mashimo C."/>
            <person name="Sugimori C."/>
            <person name="Leung K.-P."/>
            <person name="Fukushima H."/>
        </authorList>
    </citation>
    <scope>NUCLEOTIDE SEQUENCE [LARGE SCALE GENOMIC DNA]</scope>
    <source>
        <strain evidence="13 14">DY-18</strain>
    </source>
</reference>
<feature type="domain" description="Mur ligase C-terminal" evidence="11">
    <location>
        <begin position="424"/>
        <end position="553"/>
    </location>
</feature>
<comment type="function">
    <text evidence="7">Catalyzes the addition of an amino acid to the nucleotide precursor UDP-N-acetylmuramoyl-L-alanyl-D-glutamate (UMAG) in the biosynthesis of bacterial cell-wall peptidoglycan.</text>
</comment>
<dbReference type="Pfam" id="PF02875">
    <property type="entry name" value="Mur_ligase_C"/>
    <property type="match status" value="1"/>
</dbReference>
<dbReference type="Proteomes" id="UP000001883">
    <property type="component" value="Chromosome"/>
</dbReference>
<feature type="modified residue" description="N6-carboxylysine" evidence="7">
    <location>
        <position position="290"/>
    </location>
</feature>
<keyword evidence="6 7" id="KW-0961">Cell wall biogenesis/degradation</keyword>
<dbReference type="KEGG" id="rmu:RMDY18_13550"/>
<evidence type="ECO:0000256" key="7">
    <source>
        <dbReference type="HAMAP-Rule" id="MF_00208"/>
    </source>
</evidence>
<comment type="PTM">
    <text evidence="7">Carboxylation is probably crucial for Mg(2+) binding and, consequently, for the gamma-phosphate positioning of ATP.</text>
</comment>